<dbReference type="GeneID" id="29004399"/>
<evidence type="ECO:0000259" key="2">
    <source>
        <dbReference type="Pfam" id="PF00294"/>
    </source>
</evidence>
<evidence type="ECO:0000313" key="4">
    <source>
        <dbReference type="Proteomes" id="UP000077315"/>
    </source>
</evidence>
<dbReference type="InParanoid" id="A0A163A7S9"/>
<dbReference type="EMBL" id="KV440985">
    <property type="protein sequence ID" value="OAD71641.1"/>
    <property type="molecule type" value="Genomic_DNA"/>
</dbReference>
<dbReference type="Pfam" id="PF00294">
    <property type="entry name" value="PfkB"/>
    <property type="match status" value="1"/>
</dbReference>
<feature type="region of interest" description="Disordered" evidence="1">
    <location>
        <begin position="1"/>
        <end position="43"/>
    </location>
</feature>
<dbReference type="OrthoDB" id="204058at2759"/>
<dbReference type="AlphaFoldDB" id="A0A163A7S9"/>
<proteinExistence type="predicted"/>
<dbReference type="PANTHER" id="PTHR42774:SF3">
    <property type="entry name" value="KETOHEXOKINASE"/>
    <property type="match status" value="1"/>
</dbReference>
<dbReference type="Gene3D" id="3.40.1190.20">
    <property type="match status" value="1"/>
</dbReference>
<dbReference type="STRING" id="763407.A0A163A7S9"/>
<evidence type="ECO:0000256" key="1">
    <source>
        <dbReference type="SAM" id="MobiDB-lite"/>
    </source>
</evidence>
<keyword evidence="4" id="KW-1185">Reference proteome</keyword>
<gene>
    <name evidence="3" type="ORF">PHYBLDRAFT_79711</name>
</gene>
<feature type="domain" description="Carbohydrate kinase PfkB" evidence="2">
    <location>
        <begin position="50"/>
        <end position="352"/>
    </location>
</feature>
<feature type="compositionally biased region" description="Low complexity" evidence="1">
    <location>
        <begin position="25"/>
        <end position="42"/>
    </location>
</feature>
<accession>A0A163A7S9</accession>
<dbReference type="Proteomes" id="UP000077315">
    <property type="component" value="Unassembled WGS sequence"/>
</dbReference>
<feature type="compositionally biased region" description="Basic residues" evidence="1">
    <location>
        <begin position="1"/>
        <end position="12"/>
    </location>
</feature>
<protein>
    <recommendedName>
        <fullName evidence="2">Carbohydrate kinase PfkB domain-containing protein</fullName>
    </recommendedName>
</protein>
<dbReference type="InterPro" id="IPR011611">
    <property type="entry name" value="PfkB_dom"/>
</dbReference>
<reference evidence="4" key="1">
    <citation type="submission" date="2015-06" db="EMBL/GenBank/DDBJ databases">
        <title>Expansion of signal transduction pathways in fungi by whole-genome duplication.</title>
        <authorList>
            <consortium name="DOE Joint Genome Institute"/>
            <person name="Corrochano L.M."/>
            <person name="Kuo A."/>
            <person name="Marcet-Houben M."/>
            <person name="Polaino S."/>
            <person name="Salamov A."/>
            <person name="Villalobos J.M."/>
            <person name="Alvarez M.I."/>
            <person name="Avalos J."/>
            <person name="Benito E.P."/>
            <person name="Benoit I."/>
            <person name="Burger G."/>
            <person name="Camino L.P."/>
            <person name="Canovas D."/>
            <person name="Cerda-Olmedo E."/>
            <person name="Cheng J.-F."/>
            <person name="Dominguez A."/>
            <person name="Elias M."/>
            <person name="Eslava A.P."/>
            <person name="Glaser F."/>
            <person name="Grimwood J."/>
            <person name="Gutierrez G."/>
            <person name="Heitman J."/>
            <person name="Henrissat B."/>
            <person name="Iturriaga E.A."/>
            <person name="Lang B.F."/>
            <person name="Lavin J.L."/>
            <person name="Lee S."/>
            <person name="Li W."/>
            <person name="Lindquist E."/>
            <person name="Lopez-Garcia S."/>
            <person name="Luque E.M."/>
            <person name="Marcos A.T."/>
            <person name="Martin J."/>
            <person name="McCluskey K."/>
            <person name="Medina H.R."/>
            <person name="Miralles-Duran A."/>
            <person name="Miyazaki A."/>
            <person name="Munoz-Torres E."/>
            <person name="Oguiza J.A."/>
            <person name="Ohm R."/>
            <person name="Olmedo M."/>
            <person name="Orejas M."/>
            <person name="Ortiz-Castellanos L."/>
            <person name="Pisabarro A.G."/>
            <person name="Rodriguez-Romero J."/>
            <person name="Ruiz-Herrera J."/>
            <person name="Ruiz-Vazquez R."/>
            <person name="Sanz C."/>
            <person name="Schackwitz W."/>
            <person name="Schmutz J."/>
            <person name="Shahriari M."/>
            <person name="Shelest E."/>
            <person name="Silva-Franco F."/>
            <person name="Soanes D."/>
            <person name="Syed K."/>
            <person name="Tagua V.G."/>
            <person name="Talbot N.J."/>
            <person name="Thon M."/>
            <person name="De vries R.P."/>
            <person name="Wiebenga A."/>
            <person name="Yadav J.S."/>
            <person name="Braun E.L."/>
            <person name="Baker S."/>
            <person name="Garre V."/>
            <person name="Horwitz B."/>
            <person name="Torres-Martinez S."/>
            <person name="Idnurm A."/>
            <person name="Herrera-Estrella A."/>
            <person name="Gabaldon T."/>
            <person name="Grigoriev I.V."/>
        </authorList>
    </citation>
    <scope>NUCLEOTIDE SEQUENCE [LARGE SCALE GENOMIC DNA]</scope>
    <source>
        <strain evidence="4">NRRL 1555(-)</strain>
    </source>
</reference>
<dbReference type="InterPro" id="IPR052562">
    <property type="entry name" value="Ketohexokinase-related"/>
</dbReference>
<feature type="compositionally biased region" description="Basic and acidic residues" evidence="1">
    <location>
        <begin position="14"/>
        <end position="24"/>
    </location>
</feature>
<dbReference type="RefSeq" id="XP_018289681.1">
    <property type="nucleotide sequence ID" value="XM_018443494.1"/>
</dbReference>
<dbReference type="SUPFAM" id="SSF53613">
    <property type="entry name" value="Ribokinase-like"/>
    <property type="match status" value="1"/>
</dbReference>
<dbReference type="VEuPathDB" id="FungiDB:PHYBLDRAFT_79711"/>
<dbReference type="InterPro" id="IPR029056">
    <property type="entry name" value="Ribokinase-like"/>
</dbReference>
<name>A0A163A7S9_PHYB8</name>
<organism evidence="3 4">
    <name type="scientific">Phycomyces blakesleeanus (strain ATCC 8743b / DSM 1359 / FGSC 10004 / NBRC 33097 / NRRL 1555)</name>
    <dbReference type="NCBI Taxonomy" id="763407"/>
    <lineage>
        <taxon>Eukaryota</taxon>
        <taxon>Fungi</taxon>
        <taxon>Fungi incertae sedis</taxon>
        <taxon>Mucoromycota</taxon>
        <taxon>Mucoromycotina</taxon>
        <taxon>Mucoromycetes</taxon>
        <taxon>Mucorales</taxon>
        <taxon>Phycomycetaceae</taxon>
        <taxon>Phycomyces</taxon>
    </lineage>
</organism>
<dbReference type="PANTHER" id="PTHR42774">
    <property type="entry name" value="PHOSPHOTRANSFERASE SYSTEM TRANSPORT PROTEIN"/>
    <property type="match status" value="1"/>
</dbReference>
<evidence type="ECO:0000313" key="3">
    <source>
        <dbReference type="EMBL" id="OAD71641.1"/>
    </source>
</evidence>
<sequence length="390" mass="43231">MGFLSSKKRSRVNLKVDESKDSTHSRSSSPTPSTRSLSPNPSMHYRTTHTLIVGQIYNDIILHVSHFPAEDTKLRASSTEQRIGGNCVNTCRVLTQFPKTHVWCMSAIGSKESSAGLLSELESNGIKMTTCLYRQSSMPSSYIIHNEASGSRTIISCNNTLEITLDEFIRKIEMTSLTKSIQFDFNAAPFTWVHFEGRNISEALLQIRWLETKGQKENWRSKMTISVELEKPDRQDIDLLMSNGDVVFFSKIFAQARGFNNANDFLEAVKPDCKPESTLFCTWGEYGAACLEGKTGHVEQVKAIKADSVVDSVGAGDTFIASVIYCLGQGLSATIALRVACETATQKVSQLGFDNLGGRIDPLYLDKINVIKPKASNDGRWLSADSYRVL</sequence>